<protein>
    <submittedName>
        <fullName evidence="1">Uncharacterized protein</fullName>
    </submittedName>
</protein>
<keyword evidence="2" id="KW-1185">Reference proteome</keyword>
<reference evidence="1" key="1">
    <citation type="submission" date="2022-06" db="EMBL/GenBank/DDBJ databases">
        <title>Uncovering the hologenomic basis of an extraordinary plant invasion.</title>
        <authorList>
            <person name="Bieker V.C."/>
            <person name="Martin M.D."/>
            <person name="Gilbert T."/>
            <person name="Hodgins K."/>
            <person name="Battlay P."/>
            <person name="Petersen B."/>
            <person name="Wilson J."/>
        </authorList>
    </citation>
    <scope>NUCLEOTIDE SEQUENCE</scope>
    <source>
        <strain evidence="1">AA19_3_7</strain>
        <tissue evidence="1">Leaf</tissue>
    </source>
</reference>
<proteinExistence type="predicted"/>
<name>A0AAD5G9X9_AMBAR</name>
<evidence type="ECO:0000313" key="1">
    <source>
        <dbReference type="EMBL" id="KAI7733779.1"/>
    </source>
</evidence>
<dbReference type="EMBL" id="JAMZMK010009907">
    <property type="protein sequence ID" value="KAI7733779.1"/>
    <property type="molecule type" value="Genomic_DNA"/>
</dbReference>
<sequence>MGRWRWVTPTKDIDGEVMMVL</sequence>
<accession>A0AAD5G9X9</accession>
<dbReference type="Proteomes" id="UP001206925">
    <property type="component" value="Unassembled WGS sequence"/>
</dbReference>
<gene>
    <name evidence="1" type="ORF">M8C21_023329</name>
</gene>
<organism evidence="1 2">
    <name type="scientific">Ambrosia artemisiifolia</name>
    <name type="common">Common ragweed</name>
    <dbReference type="NCBI Taxonomy" id="4212"/>
    <lineage>
        <taxon>Eukaryota</taxon>
        <taxon>Viridiplantae</taxon>
        <taxon>Streptophyta</taxon>
        <taxon>Embryophyta</taxon>
        <taxon>Tracheophyta</taxon>
        <taxon>Spermatophyta</taxon>
        <taxon>Magnoliopsida</taxon>
        <taxon>eudicotyledons</taxon>
        <taxon>Gunneridae</taxon>
        <taxon>Pentapetalae</taxon>
        <taxon>asterids</taxon>
        <taxon>campanulids</taxon>
        <taxon>Asterales</taxon>
        <taxon>Asteraceae</taxon>
        <taxon>Asteroideae</taxon>
        <taxon>Heliantheae alliance</taxon>
        <taxon>Heliantheae</taxon>
        <taxon>Ambrosia</taxon>
    </lineage>
</organism>
<dbReference type="AlphaFoldDB" id="A0AAD5G9X9"/>
<comment type="caution">
    <text evidence="1">The sequence shown here is derived from an EMBL/GenBank/DDBJ whole genome shotgun (WGS) entry which is preliminary data.</text>
</comment>
<evidence type="ECO:0000313" key="2">
    <source>
        <dbReference type="Proteomes" id="UP001206925"/>
    </source>
</evidence>